<accession>A0A1Y1XIX4</accession>
<name>A0A1Y1XIX4_9FUNG</name>
<protein>
    <submittedName>
        <fullName evidence="3">Uncharacterized protein</fullName>
    </submittedName>
</protein>
<sequence length="142" mass="15101">MTKDEKETKVEKTTKKIPKKVGPNEKIPVEESNVSLKVTLFSILIGVGISIVFMALLFNGKFDKIVFRDYYKSLSLADASATPAAGSKTVPINLPPKITAAPKAAPKAADIKGPNEPGYKVSGGETASGEKGWIKEVVTPGK</sequence>
<keyword evidence="2" id="KW-0472">Membrane</keyword>
<dbReference type="AlphaFoldDB" id="A0A1Y1XIX4"/>
<evidence type="ECO:0000313" key="3">
    <source>
        <dbReference type="EMBL" id="ORX85314.1"/>
    </source>
</evidence>
<comment type="caution">
    <text evidence="3">The sequence shown here is derived from an EMBL/GenBank/DDBJ whole genome shotgun (WGS) entry which is preliminary data.</text>
</comment>
<proteinExistence type="predicted"/>
<feature type="transmembrane region" description="Helical" evidence="2">
    <location>
        <begin position="38"/>
        <end position="58"/>
    </location>
</feature>
<organism evidence="3 4">
    <name type="scientific">Anaeromyces robustus</name>
    <dbReference type="NCBI Taxonomy" id="1754192"/>
    <lineage>
        <taxon>Eukaryota</taxon>
        <taxon>Fungi</taxon>
        <taxon>Fungi incertae sedis</taxon>
        <taxon>Chytridiomycota</taxon>
        <taxon>Chytridiomycota incertae sedis</taxon>
        <taxon>Neocallimastigomycetes</taxon>
        <taxon>Neocallimastigales</taxon>
        <taxon>Neocallimastigaceae</taxon>
        <taxon>Anaeromyces</taxon>
    </lineage>
</organism>
<gene>
    <name evidence="3" type="ORF">BCR32DRAFT_241848</name>
</gene>
<keyword evidence="2" id="KW-0812">Transmembrane</keyword>
<dbReference type="EMBL" id="MCFG01000037">
    <property type="protein sequence ID" value="ORX85314.1"/>
    <property type="molecule type" value="Genomic_DNA"/>
</dbReference>
<reference evidence="3 4" key="2">
    <citation type="submission" date="2016-08" db="EMBL/GenBank/DDBJ databases">
        <title>Pervasive Adenine N6-methylation of Active Genes in Fungi.</title>
        <authorList>
            <consortium name="DOE Joint Genome Institute"/>
            <person name="Mondo S.J."/>
            <person name="Dannebaum R.O."/>
            <person name="Kuo R.C."/>
            <person name="Labutti K."/>
            <person name="Haridas S."/>
            <person name="Kuo A."/>
            <person name="Salamov A."/>
            <person name="Ahrendt S.R."/>
            <person name="Lipzen A."/>
            <person name="Sullivan W."/>
            <person name="Andreopoulos W.B."/>
            <person name="Clum A."/>
            <person name="Lindquist E."/>
            <person name="Daum C."/>
            <person name="Ramamoorthy G.K."/>
            <person name="Gryganskyi A."/>
            <person name="Culley D."/>
            <person name="Magnuson J.K."/>
            <person name="James T.Y."/>
            <person name="O'Malley M.A."/>
            <person name="Stajich J.E."/>
            <person name="Spatafora J.W."/>
            <person name="Visel A."/>
            <person name="Grigoriev I.V."/>
        </authorList>
    </citation>
    <scope>NUCLEOTIDE SEQUENCE [LARGE SCALE GENOMIC DNA]</scope>
    <source>
        <strain evidence="3 4">S4</strain>
    </source>
</reference>
<evidence type="ECO:0000313" key="4">
    <source>
        <dbReference type="Proteomes" id="UP000193944"/>
    </source>
</evidence>
<feature type="region of interest" description="Disordered" evidence="1">
    <location>
        <begin position="104"/>
        <end position="127"/>
    </location>
</feature>
<dbReference type="OrthoDB" id="10546530at2759"/>
<reference evidence="3 4" key="1">
    <citation type="submission" date="2016-08" db="EMBL/GenBank/DDBJ databases">
        <title>A Parts List for Fungal Cellulosomes Revealed by Comparative Genomics.</title>
        <authorList>
            <consortium name="DOE Joint Genome Institute"/>
            <person name="Haitjema C.H."/>
            <person name="Gilmore S.P."/>
            <person name="Henske J.K."/>
            <person name="Solomon K.V."/>
            <person name="De Groot R."/>
            <person name="Kuo A."/>
            <person name="Mondo S.J."/>
            <person name="Salamov A.A."/>
            <person name="Labutti K."/>
            <person name="Zhao Z."/>
            <person name="Chiniquy J."/>
            <person name="Barry K."/>
            <person name="Brewer H.M."/>
            <person name="Purvine S.O."/>
            <person name="Wright A.T."/>
            <person name="Boxma B."/>
            <person name="Van Alen T."/>
            <person name="Hackstein J.H."/>
            <person name="Baker S.E."/>
            <person name="Grigoriev I.V."/>
            <person name="O'Malley M.A."/>
        </authorList>
    </citation>
    <scope>NUCLEOTIDE SEQUENCE [LARGE SCALE GENOMIC DNA]</scope>
    <source>
        <strain evidence="3 4">S4</strain>
    </source>
</reference>
<keyword evidence="4" id="KW-1185">Reference proteome</keyword>
<keyword evidence="2" id="KW-1133">Transmembrane helix</keyword>
<dbReference type="STRING" id="1754192.A0A1Y1XIX4"/>
<evidence type="ECO:0000256" key="1">
    <source>
        <dbReference type="SAM" id="MobiDB-lite"/>
    </source>
</evidence>
<evidence type="ECO:0000256" key="2">
    <source>
        <dbReference type="SAM" id="Phobius"/>
    </source>
</evidence>
<dbReference type="Proteomes" id="UP000193944">
    <property type="component" value="Unassembled WGS sequence"/>
</dbReference>